<name>A0A0A8YAK6_ARUDO</name>
<protein>
    <submittedName>
        <fullName evidence="2">Uncharacterized protein</fullName>
    </submittedName>
</protein>
<accession>A0A0A8YAK6</accession>
<dbReference type="PANTHER" id="PTHR15157">
    <property type="entry name" value="UV RADIATION RESISTANCE-ASSOCIATED GENE PROTEIN"/>
    <property type="match status" value="1"/>
</dbReference>
<keyword evidence="1" id="KW-0472">Membrane</keyword>
<keyword evidence="1" id="KW-0812">Transmembrane</keyword>
<organism evidence="2">
    <name type="scientific">Arundo donax</name>
    <name type="common">Giant reed</name>
    <name type="synonym">Donax arundinaceus</name>
    <dbReference type="NCBI Taxonomy" id="35708"/>
    <lineage>
        <taxon>Eukaryota</taxon>
        <taxon>Viridiplantae</taxon>
        <taxon>Streptophyta</taxon>
        <taxon>Embryophyta</taxon>
        <taxon>Tracheophyta</taxon>
        <taxon>Spermatophyta</taxon>
        <taxon>Magnoliopsida</taxon>
        <taxon>Liliopsida</taxon>
        <taxon>Poales</taxon>
        <taxon>Poaceae</taxon>
        <taxon>PACMAD clade</taxon>
        <taxon>Arundinoideae</taxon>
        <taxon>Arundineae</taxon>
        <taxon>Arundo</taxon>
    </lineage>
</organism>
<keyword evidence="1" id="KW-1133">Transmembrane helix</keyword>
<feature type="transmembrane region" description="Helical" evidence="1">
    <location>
        <begin position="179"/>
        <end position="200"/>
    </location>
</feature>
<evidence type="ECO:0000256" key="1">
    <source>
        <dbReference type="SAM" id="Phobius"/>
    </source>
</evidence>
<sequence>MVGQVASLYPVRLFHDVPQHEENLHADINGESGALSEENRTLSGANGTHFPSIIKYPQIRAWTFFGWQIMKHERKQKSYSDKELQRSAAVLGYAAHAVLHIASYLDVPLRYPLRFGGSGSYVSDCLPSAETASIPSAEHPSINNTNSNLTEYPLFLECQEDDSTRASYAIYLLQKVCNFPLNLCIVAAIFPLLCLFDLVLSFHLQTETSMFISMRMIRIRSSF</sequence>
<dbReference type="GO" id="GO:0000149">
    <property type="term" value="F:SNARE binding"/>
    <property type="evidence" value="ECO:0007669"/>
    <property type="project" value="TreeGrafter"/>
</dbReference>
<proteinExistence type="predicted"/>
<reference evidence="2" key="1">
    <citation type="submission" date="2014-09" db="EMBL/GenBank/DDBJ databases">
        <authorList>
            <person name="Magalhaes I.L.F."/>
            <person name="Oliveira U."/>
            <person name="Santos F.R."/>
            <person name="Vidigal T.H.D.A."/>
            <person name="Brescovit A.D."/>
            <person name="Santos A.J."/>
        </authorList>
    </citation>
    <scope>NUCLEOTIDE SEQUENCE</scope>
    <source>
        <tissue evidence="2">Shoot tissue taken approximately 20 cm above the soil surface</tissue>
    </source>
</reference>
<dbReference type="GO" id="GO:0005768">
    <property type="term" value="C:endosome"/>
    <property type="evidence" value="ECO:0007669"/>
    <property type="project" value="TreeGrafter"/>
</dbReference>
<reference evidence="2" key="2">
    <citation type="journal article" date="2015" name="Data Brief">
        <title>Shoot transcriptome of the giant reed, Arundo donax.</title>
        <authorList>
            <person name="Barrero R.A."/>
            <person name="Guerrero F.D."/>
            <person name="Moolhuijzen P."/>
            <person name="Goolsby J.A."/>
            <person name="Tidwell J."/>
            <person name="Bellgard S.E."/>
            <person name="Bellgard M.I."/>
        </authorList>
    </citation>
    <scope>NUCLEOTIDE SEQUENCE</scope>
    <source>
        <tissue evidence="2">Shoot tissue taken approximately 20 cm above the soil surface</tissue>
    </source>
</reference>
<dbReference type="GO" id="GO:0035493">
    <property type="term" value="P:SNARE complex assembly"/>
    <property type="evidence" value="ECO:0007669"/>
    <property type="project" value="TreeGrafter"/>
</dbReference>
<dbReference type="EMBL" id="GBRH01275425">
    <property type="protein sequence ID" value="JAD22470.1"/>
    <property type="molecule type" value="Transcribed_RNA"/>
</dbReference>
<dbReference type="GO" id="GO:0000323">
    <property type="term" value="C:lytic vacuole"/>
    <property type="evidence" value="ECO:0007669"/>
    <property type="project" value="TreeGrafter"/>
</dbReference>
<dbReference type="AlphaFoldDB" id="A0A0A8YAK6"/>
<evidence type="ECO:0000313" key="2">
    <source>
        <dbReference type="EMBL" id="JAD22470.1"/>
    </source>
</evidence>
<dbReference type="PANTHER" id="PTHR15157:SF22">
    <property type="entry name" value="UV RADIATION RESISTANCE-ASSOCIATED GENE PROTEIN"/>
    <property type="match status" value="1"/>
</dbReference>